<feature type="transmembrane region" description="Helical" evidence="1">
    <location>
        <begin position="12"/>
        <end position="33"/>
    </location>
</feature>
<keyword evidence="1" id="KW-1133">Transmembrane helix</keyword>
<gene>
    <name evidence="3" type="ORF">B0A55_03338</name>
</gene>
<reference evidence="3 4" key="1">
    <citation type="submission" date="2017-03" db="EMBL/GenBank/DDBJ databases">
        <title>Genomes of endolithic fungi from Antarctica.</title>
        <authorList>
            <person name="Coleine C."/>
            <person name="Masonjones S."/>
            <person name="Stajich J.E."/>
        </authorList>
    </citation>
    <scope>NUCLEOTIDE SEQUENCE [LARGE SCALE GENOMIC DNA]</scope>
    <source>
        <strain evidence="3 4">CCFEE 5184</strain>
    </source>
</reference>
<evidence type="ECO:0000256" key="1">
    <source>
        <dbReference type="SAM" id="Phobius"/>
    </source>
</evidence>
<accession>A0A4U0XKX1</accession>
<organism evidence="3 4">
    <name type="scientific">Friedmanniomyces simplex</name>
    <dbReference type="NCBI Taxonomy" id="329884"/>
    <lineage>
        <taxon>Eukaryota</taxon>
        <taxon>Fungi</taxon>
        <taxon>Dikarya</taxon>
        <taxon>Ascomycota</taxon>
        <taxon>Pezizomycotina</taxon>
        <taxon>Dothideomycetes</taxon>
        <taxon>Dothideomycetidae</taxon>
        <taxon>Mycosphaerellales</taxon>
        <taxon>Teratosphaeriaceae</taxon>
        <taxon>Friedmanniomyces</taxon>
    </lineage>
</organism>
<dbReference type="PANTHER" id="PTHR39614:SF2">
    <property type="entry name" value="INTEGRAL MEMBRANE PROTEIN"/>
    <property type="match status" value="1"/>
</dbReference>
<dbReference type="EMBL" id="NAJQ01000126">
    <property type="protein sequence ID" value="TKA77892.1"/>
    <property type="molecule type" value="Genomic_DNA"/>
</dbReference>
<feature type="transmembrane region" description="Helical" evidence="1">
    <location>
        <begin position="209"/>
        <end position="228"/>
    </location>
</feature>
<sequence length="382" mass="41745">MPAATGNTAPALTTVTIFFFCWAVLTYALRLWVKLPKRNFWGVDDTVISLALLAAFANVCATCYAVNHGFGVAWSSLSNAHVVEKALYAGQLFYVISMGVCVHLNPSEELTRLSNSLFTARFVTHAKQHVRMAHAFAAACSAWTVASLFVIAIRNPMKSPWQNRNGSQDLFLRWTAIEIIGCVLDLGAVAFSNYLVWSLQMPLKKRVSVGTIFATRLLIWPIIALRLWKLSPSQRASPASPGIEAEVLTEVAMEMALNLASVTCLKPFLRPFQESGYIMSSSQDQPAKYGITGASRTRSEAYLMLGTAGSTTKNKDGSIVHATVEKEPGDISQPQSLSRAKLRGDTGHHEAACEHDGRGYGNAAPKVIRVSRTVQVQRHGDM</sequence>
<dbReference type="AlphaFoldDB" id="A0A4U0XKX1"/>
<keyword evidence="1" id="KW-0472">Membrane</keyword>
<evidence type="ECO:0000313" key="3">
    <source>
        <dbReference type="EMBL" id="TKA77892.1"/>
    </source>
</evidence>
<dbReference type="OrthoDB" id="3897607at2759"/>
<dbReference type="InterPro" id="IPR049326">
    <property type="entry name" value="Rhodopsin_dom_fungi"/>
</dbReference>
<keyword evidence="1" id="KW-0812">Transmembrane</keyword>
<dbReference type="STRING" id="329884.A0A4U0XKX1"/>
<name>A0A4U0XKX1_9PEZI</name>
<feature type="transmembrane region" description="Helical" evidence="1">
    <location>
        <begin position="174"/>
        <end position="197"/>
    </location>
</feature>
<proteinExistence type="predicted"/>
<dbReference type="PANTHER" id="PTHR39614">
    <property type="entry name" value="INTEGRAL MEMBRANE PROTEIN"/>
    <property type="match status" value="1"/>
</dbReference>
<dbReference type="Pfam" id="PF20684">
    <property type="entry name" value="Fung_rhodopsin"/>
    <property type="match status" value="1"/>
</dbReference>
<comment type="caution">
    <text evidence="3">The sequence shown here is derived from an EMBL/GenBank/DDBJ whole genome shotgun (WGS) entry which is preliminary data.</text>
</comment>
<feature type="transmembrane region" description="Helical" evidence="1">
    <location>
        <begin position="87"/>
        <end position="105"/>
    </location>
</feature>
<evidence type="ECO:0000313" key="4">
    <source>
        <dbReference type="Proteomes" id="UP000309340"/>
    </source>
</evidence>
<protein>
    <recommendedName>
        <fullName evidence="2">Rhodopsin domain-containing protein</fullName>
    </recommendedName>
</protein>
<evidence type="ECO:0000259" key="2">
    <source>
        <dbReference type="Pfam" id="PF20684"/>
    </source>
</evidence>
<feature type="transmembrane region" description="Helical" evidence="1">
    <location>
        <begin position="45"/>
        <end position="67"/>
    </location>
</feature>
<dbReference type="Proteomes" id="UP000309340">
    <property type="component" value="Unassembled WGS sequence"/>
</dbReference>
<keyword evidence="4" id="KW-1185">Reference proteome</keyword>
<feature type="domain" description="Rhodopsin" evidence="2">
    <location>
        <begin position="29"/>
        <end position="270"/>
    </location>
</feature>
<feature type="transmembrane region" description="Helical" evidence="1">
    <location>
        <begin position="135"/>
        <end position="154"/>
    </location>
</feature>